<accession>A0AAN5CLL0</accession>
<keyword evidence="4" id="KW-0067">ATP-binding</keyword>
<keyword evidence="10" id="KW-1185">Reference proteome</keyword>
<feature type="non-terminal residue" evidence="9">
    <location>
        <position position="474"/>
    </location>
</feature>
<dbReference type="GO" id="GO:0005789">
    <property type="term" value="C:endoplasmic reticulum membrane"/>
    <property type="evidence" value="ECO:0007669"/>
    <property type="project" value="TreeGrafter"/>
</dbReference>
<gene>
    <name evidence="9" type="ORF">PMAYCL1PPCAC_16863</name>
</gene>
<dbReference type="GO" id="GO:0005524">
    <property type="term" value="F:ATP binding"/>
    <property type="evidence" value="ECO:0007669"/>
    <property type="project" value="UniProtKB-KW"/>
</dbReference>
<dbReference type="Pfam" id="PF00501">
    <property type="entry name" value="AMP-binding"/>
    <property type="match status" value="1"/>
</dbReference>
<sequence>TRRFTCRPMRHNFVHRAARTFSRDSNAFYLFLKEKREMRKRIKSNRPVHEIWLERMREHPMKEAAIEVETERRINYGDLNRLMNKYANYFAAQGYKYDDVVALFMENNIDFIAAWFGLSKIGVISAFINTNIKLEPLGHSIDVSKCTSVITTMTLLPTLANAKAGGFIAKNLKVFVIGGDSETAENLENSMITTSDEEPPICPELDFHSVFCYIYTSGTTGFPKPSVIKHCRYYFAASSASVAFGIKRKDRMYITLPFYHSSGSMLGIGSLVAKGTTIVIRKKFSASNFWTDAIAHECTMSQYIGEICRYLLAQKPTPEEKQHKIRTMFGNGLRLEIWEEFISRFGIKRVREMYGATEGNSNFVNLDNHVGACGFLPIYPFTSLFYPVRIVKINEETGELLRDKRGLAISCRPGESGEMVGIINNKDVFRRFDGYVDKGETEKKIYRDVFSKGDMVRTRENLGRSGGGHNDQKR</sequence>
<evidence type="ECO:0000313" key="10">
    <source>
        <dbReference type="Proteomes" id="UP001328107"/>
    </source>
</evidence>
<evidence type="ECO:0000256" key="7">
    <source>
        <dbReference type="ARBA" id="ARBA00048666"/>
    </source>
</evidence>
<dbReference type="Gene3D" id="3.40.50.12780">
    <property type="entry name" value="N-terminal domain of ligase-like"/>
    <property type="match status" value="1"/>
</dbReference>
<dbReference type="PANTHER" id="PTHR43107">
    <property type="entry name" value="LONG-CHAIN FATTY ACID TRANSPORT PROTEIN"/>
    <property type="match status" value="1"/>
</dbReference>
<evidence type="ECO:0000256" key="1">
    <source>
        <dbReference type="ARBA" id="ARBA00006432"/>
    </source>
</evidence>
<dbReference type="PROSITE" id="PS00455">
    <property type="entry name" value="AMP_BINDING"/>
    <property type="match status" value="1"/>
</dbReference>
<comment type="caution">
    <text evidence="9">The sequence shown here is derived from an EMBL/GenBank/DDBJ whole genome shotgun (WGS) entry which is preliminary data.</text>
</comment>
<comment type="similarity">
    <text evidence="1">Belongs to the ATP-dependent AMP-binding enzyme family.</text>
</comment>
<evidence type="ECO:0000256" key="3">
    <source>
        <dbReference type="ARBA" id="ARBA00022741"/>
    </source>
</evidence>
<reference evidence="10" key="1">
    <citation type="submission" date="2022-10" db="EMBL/GenBank/DDBJ databases">
        <title>Genome assembly of Pristionchus species.</title>
        <authorList>
            <person name="Yoshida K."/>
            <person name="Sommer R.J."/>
        </authorList>
    </citation>
    <scope>NUCLEOTIDE SEQUENCE [LARGE SCALE GENOMIC DNA]</scope>
    <source>
        <strain evidence="10">RS5460</strain>
    </source>
</reference>
<dbReference type="Proteomes" id="UP001328107">
    <property type="component" value="Unassembled WGS sequence"/>
</dbReference>
<keyword evidence="2" id="KW-0436">Ligase</keyword>
<name>A0AAN5CLL0_9BILA</name>
<evidence type="ECO:0000256" key="6">
    <source>
        <dbReference type="ARBA" id="ARBA00041297"/>
    </source>
</evidence>
<feature type="domain" description="AMP-dependent synthetase/ligase" evidence="8">
    <location>
        <begin position="54"/>
        <end position="418"/>
    </location>
</feature>
<organism evidence="9 10">
    <name type="scientific">Pristionchus mayeri</name>
    <dbReference type="NCBI Taxonomy" id="1317129"/>
    <lineage>
        <taxon>Eukaryota</taxon>
        <taxon>Metazoa</taxon>
        <taxon>Ecdysozoa</taxon>
        <taxon>Nematoda</taxon>
        <taxon>Chromadorea</taxon>
        <taxon>Rhabditida</taxon>
        <taxon>Rhabditina</taxon>
        <taxon>Diplogasteromorpha</taxon>
        <taxon>Diplogasteroidea</taxon>
        <taxon>Neodiplogasteridae</taxon>
        <taxon>Pristionchus</taxon>
    </lineage>
</organism>
<dbReference type="PANTHER" id="PTHR43107:SF15">
    <property type="entry name" value="FATTY ACID TRANSPORT PROTEIN 3, ISOFORM A"/>
    <property type="match status" value="1"/>
</dbReference>
<dbReference type="GO" id="GO:0005324">
    <property type="term" value="F:long-chain fatty acid transmembrane transporter activity"/>
    <property type="evidence" value="ECO:0007669"/>
    <property type="project" value="TreeGrafter"/>
</dbReference>
<keyword evidence="3" id="KW-0547">Nucleotide-binding</keyword>
<dbReference type="GO" id="GO:0004467">
    <property type="term" value="F:long-chain fatty acid-CoA ligase activity"/>
    <property type="evidence" value="ECO:0007669"/>
    <property type="project" value="TreeGrafter"/>
</dbReference>
<evidence type="ECO:0000256" key="2">
    <source>
        <dbReference type="ARBA" id="ARBA00022598"/>
    </source>
</evidence>
<evidence type="ECO:0000256" key="4">
    <source>
        <dbReference type="ARBA" id="ARBA00022840"/>
    </source>
</evidence>
<dbReference type="GO" id="GO:0005886">
    <property type="term" value="C:plasma membrane"/>
    <property type="evidence" value="ECO:0007669"/>
    <property type="project" value="TreeGrafter"/>
</dbReference>
<evidence type="ECO:0000256" key="5">
    <source>
        <dbReference type="ARBA" id="ARBA00036527"/>
    </source>
</evidence>
<comment type="catalytic activity">
    <reaction evidence="7">
        <text>tetracosanoate + ATP + CoA = tetracosanoyl-CoA + AMP + diphosphate</text>
        <dbReference type="Rhea" id="RHEA:33639"/>
        <dbReference type="ChEBI" id="CHEBI:30616"/>
        <dbReference type="ChEBI" id="CHEBI:31014"/>
        <dbReference type="ChEBI" id="CHEBI:33019"/>
        <dbReference type="ChEBI" id="CHEBI:57287"/>
        <dbReference type="ChEBI" id="CHEBI:65052"/>
        <dbReference type="ChEBI" id="CHEBI:456215"/>
    </reaction>
    <physiologicalReaction direction="left-to-right" evidence="7">
        <dbReference type="Rhea" id="RHEA:33640"/>
    </physiologicalReaction>
</comment>
<evidence type="ECO:0000259" key="8">
    <source>
        <dbReference type="Pfam" id="PF00501"/>
    </source>
</evidence>
<dbReference type="InterPro" id="IPR020845">
    <property type="entry name" value="AMP-binding_CS"/>
</dbReference>
<comment type="catalytic activity">
    <reaction evidence="5">
        <text>a very long-chain fatty acid + ATP + CoA = a very long-chain fatty acyl-CoA + AMP + diphosphate</text>
        <dbReference type="Rhea" id="RHEA:54536"/>
        <dbReference type="ChEBI" id="CHEBI:30616"/>
        <dbReference type="ChEBI" id="CHEBI:33019"/>
        <dbReference type="ChEBI" id="CHEBI:57287"/>
        <dbReference type="ChEBI" id="CHEBI:58950"/>
        <dbReference type="ChEBI" id="CHEBI:138261"/>
        <dbReference type="ChEBI" id="CHEBI:456215"/>
    </reaction>
    <physiologicalReaction direction="left-to-right" evidence="5">
        <dbReference type="Rhea" id="RHEA:54537"/>
    </physiologicalReaction>
</comment>
<dbReference type="GO" id="GO:0044539">
    <property type="term" value="P:long-chain fatty acid import into cell"/>
    <property type="evidence" value="ECO:0007669"/>
    <property type="project" value="TreeGrafter"/>
</dbReference>
<protein>
    <recommendedName>
        <fullName evidence="6">Long-chain-fatty-acid--CoA ligase</fullName>
    </recommendedName>
</protein>
<proteinExistence type="inferred from homology"/>
<dbReference type="InterPro" id="IPR000873">
    <property type="entry name" value="AMP-dep_synth/lig_dom"/>
</dbReference>
<evidence type="ECO:0000313" key="9">
    <source>
        <dbReference type="EMBL" id="GMR46668.1"/>
    </source>
</evidence>
<dbReference type="AlphaFoldDB" id="A0AAN5CLL0"/>
<feature type="non-terminal residue" evidence="9">
    <location>
        <position position="1"/>
    </location>
</feature>
<dbReference type="SUPFAM" id="SSF56801">
    <property type="entry name" value="Acetyl-CoA synthetase-like"/>
    <property type="match status" value="1"/>
</dbReference>
<dbReference type="InterPro" id="IPR042099">
    <property type="entry name" value="ANL_N_sf"/>
</dbReference>
<dbReference type="EMBL" id="BTRK01000004">
    <property type="protein sequence ID" value="GMR46668.1"/>
    <property type="molecule type" value="Genomic_DNA"/>
</dbReference>